<dbReference type="EMBL" id="FPCH01000002">
    <property type="protein sequence ID" value="SFV33385.1"/>
    <property type="molecule type" value="Genomic_DNA"/>
</dbReference>
<sequence length="128" mass="13429">MKGEAWNFGAIILSVCLTASSQLIVRAGMLHTSLAAEMTKSSSAWEKLNLLIWSPYIVAGLLLFGLSAGTWLVVLSRTPVSLAYPFVGLGIVLTTLGGWFLLGEAVSGSRLLAIGIILLGLILLGASK</sequence>
<evidence type="ECO:0000256" key="5">
    <source>
        <dbReference type="ARBA" id="ARBA00023136"/>
    </source>
</evidence>
<evidence type="ECO:0000256" key="1">
    <source>
        <dbReference type="ARBA" id="ARBA00004651"/>
    </source>
</evidence>
<evidence type="ECO:0000256" key="3">
    <source>
        <dbReference type="ARBA" id="ARBA00022692"/>
    </source>
</evidence>
<evidence type="ECO:0000313" key="7">
    <source>
        <dbReference type="EMBL" id="SFV33385.1"/>
    </source>
</evidence>
<protein>
    <submittedName>
        <fullName evidence="7">Small Multidrug Resistance protein</fullName>
    </submittedName>
</protein>
<gene>
    <name evidence="7" type="ORF">SAMN04488557_1959</name>
</gene>
<accession>A0A1I7NFE5</accession>
<proteinExistence type="predicted"/>
<keyword evidence="5 6" id="KW-0472">Membrane</keyword>
<feature type="transmembrane region" description="Helical" evidence="6">
    <location>
        <begin position="108"/>
        <end position="126"/>
    </location>
</feature>
<dbReference type="Proteomes" id="UP000199423">
    <property type="component" value="Unassembled WGS sequence"/>
</dbReference>
<reference evidence="8" key="1">
    <citation type="submission" date="2016-10" db="EMBL/GenBank/DDBJ databases">
        <authorList>
            <person name="Varghese N."/>
            <person name="Submissions S."/>
        </authorList>
    </citation>
    <scope>NUCLEOTIDE SEQUENCE [LARGE SCALE GENOMIC DNA]</scope>
    <source>
        <strain evidence="8">DSM 1565</strain>
    </source>
</reference>
<dbReference type="PANTHER" id="PTHR30561">
    <property type="entry name" value="SMR FAMILY PROTON-DEPENDENT DRUG EFFLUX TRANSPORTER SUGE"/>
    <property type="match status" value="1"/>
</dbReference>
<evidence type="ECO:0000256" key="2">
    <source>
        <dbReference type="ARBA" id="ARBA00022475"/>
    </source>
</evidence>
<keyword evidence="2" id="KW-1003">Cell membrane</keyword>
<dbReference type="InterPro" id="IPR000390">
    <property type="entry name" value="Small_drug/metabolite_transptr"/>
</dbReference>
<evidence type="ECO:0000256" key="6">
    <source>
        <dbReference type="SAM" id="Phobius"/>
    </source>
</evidence>
<dbReference type="PANTHER" id="PTHR30561:SF9">
    <property type="entry name" value="4-AMINO-4-DEOXY-L-ARABINOSE-PHOSPHOUNDECAPRENOL FLIPPASE SUBUNIT ARNF-RELATED"/>
    <property type="match status" value="1"/>
</dbReference>
<name>A0A1I7NFE5_9HYPH</name>
<feature type="transmembrane region" description="Helical" evidence="6">
    <location>
        <begin position="51"/>
        <end position="75"/>
    </location>
</feature>
<keyword evidence="3 6" id="KW-0812">Transmembrane</keyword>
<dbReference type="InterPro" id="IPR037185">
    <property type="entry name" value="EmrE-like"/>
</dbReference>
<evidence type="ECO:0000313" key="8">
    <source>
        <dbReference type="Proteomes" id="UP000199423"/>
    </source>
</evidence>
<dbReference type="SUPFAM" id="SSF103481">
    <property type="entry name" value="Multidrug resistance efflux transporter EmrE"/>
    <property type="match status" value="1"/>
</dbReference>
<dbReference type="GO" id="GO:0022857">
    <property type="term" value="F:transmembrane transporter activity"/>
    <property type="evidence" value="ECO:0007669"/>
    <property type="project" value="InterPro"/>
</dbReference>
<evidence type="ECO:0000256" key="4">
    <source>
        <dbReference type="ARBA" id="ARBA00022989"/>
    </source>
</evidence>
<keyword evidence="4 6" id="KW-1133">Transmembrane helix</keyword>
<organism evidence="7 8">
    <name type="scientific">Hyphomicrobium facile</name>
    <dbReference type="NCBI Taxonomy" id="51670"/>
    <lineage>
        <taxon>Bacteria</taxon>
        <taxon>Pseudomonadati</taxon>
        <taxon>Pseudomonadota</taxon>
        <taxon>Alphaproteobacteria</taxon>
        <taxon>Hyphomicrobiales</taxon>
        <taxon>Hyphomicrobiaceae</taxon>
        <taxon>Hyphomicrobium</taxon>
    </lineage>
</organism>
<dbReference type="AlphaFoldDB" id="A0A1I7NFE5"/>
<feature type="transmembrane region" description="Helical" evidence="6">
    <location>
        <begin position="82"/>
        <end position="102"/>
    </location>
</feature>
<comment type="subcellular location">
    <subcellularLocation>
        <location evidence="1">Cell membrane</location>
        <topology evidence="1">Multi-pass membrane protein</topology>
    </subcellularLocation>
</comment>
<dbReference type="Gene3D" id="1.10.3730.20">
    <property type="match status" value="1"/>
</dbReference>
<dbReference type="GO" id="GO:0005886">
    <property type="term" value="C:plasma membrane"/>
    <property type="evidence" value="ECO:0007669"/>
    <property type="project" value="UniProtKB-SubCell"/>
</dbReference>
<keyword evidence="8" id="KW-1185">Reference proteome</keyword>
<dbReference type="OrthoDB" id="7305588at2"/>
<dbReference type="STRING" id="51670.SAMN04488557_1959"/>